<protein>
    <submittedName>
        <fullName evidence="1">36072_t:CDS:1</fullName>
    </submittedName>
</protein>
<comment type="caution">
    <text evidence="1">The sequence shown here is derived from an EMBL/GenBank/DDBJ whole genome shotgun (WGS) entry which is preliminary data.</text>
</comment>
<sequence length="142" mass="15984">MIWYLCSDVTHLSAEDIQDIIKAKDLIKQALEAIANKYKILTGRYPKDIKLSSEETGSIQQADSIECNIISENKVKKTKENKPKSIHISDAKDLCKNNNKIPGTKKDIISSTKSSEDVLELFKRTNNNIEKIRASGHILISK</sequence>
<reference evidence="1 2" key="1">
    <citation type="submission" date="2021-06" db="EMBL/GenBank/DDBJ databases">
        <authorList>
            <person name="Kallberg Y."/>
            <person name="Tangrot J."/>
            <person name="Rosling A."/>
        </authorList>
    </citation>
    <scope>NUCLEOTIDE SEQUENCE [LARGE SCALE GENOMIC DNA]</scope>
    <source>
        <strain evidence="1 2">120-4 pot B 10/14</strain>
    </source>
</reference>
<accession>A0ABN7VJC2</accession>
<dbReference type="EMBL" id="CAJVQB010015903">
    <property type="protein sequence ID" value="CAG8777333.1"/>
    <property type="molecule type" value="Genomic_DNA"/>
</dbReference>
<proteinExistence type="predicted"/>
<keyword evidence="2" id="KW-1185">Reference proteome</keyword>
<evidence type="ECO:0000313" key="2">
    <source>
        <dbReference type="Proteomes" id="UP000789901"/>
    </source>
</evidence>
<organism evidence="1 2">
    <name type="scientific">Gigaspora margarita</name>
    <dbReference type="NCBI Taxonomy" id="4874"/>
    <lineage>
        <taxon>Eukaryota</taxon>
        <taxon>Fungi</taxon>
        <taxon>Fungi incertae sedis</taxon>
        <taxon>Mucoromycota</taxon>
        <taxon>Glomeromycotina</taxon>
        <taxon>Glomeromycetes</taxon>
        <taxon>Diversisporales</taxon>
        <taxon>Gigasporaceae</taxon>
        <taxon>Gigaspora</taxon>
    </lineage>
</organism>
<dbReference type="Proteomes" id="UP000789901">
    <property type="component" value="Unassembled WGS sequence"/>
</dbReference>
<name>A0ABN7VJC2_GIGMA</name>
<evidence type="ECO:0000313" key="1">
    <source>
        <dbReference type="EMBL" id="CAG8777333.1"/>
    </source>
</evidence>
<gene>
    <name evidence="1" type="ORF">GMARGA_LOCUS19243</name>
</gene>